<dbReference type="PANTHER" id="PTHR42879">
    <property type="entry name" value="3-OXOACYL-(ACYL-CARRIER-PROTEIN) REDUCTASE"/>
    <property type="match status" value="1"/>
</dbReference>
<dbReference type="InterPro" id="IPR020904">
    <property type="entry name" value="Sc_DH/Rdtase_CS"/>
</dbReference>
<dbReference type="InterPro" id="IPR002347">
    <property type="entry name" value="SDR_fam"/>
</dbReference>
<organism evidence="2 3">
    <name type="scientific">Tectimicrobiota bacterium</name>
    <dbReference type="NCBI Taxonomy" id="2528274"/>
    <lineage>
        <taxon>Bacteria</taxon>
        <taxon>Pseudomonadati</taxon>
        <taxon>Nitrospinota/Tectimicrobiota group</taxon>
        <taxon>Candidatus Tectimicrobiota</taxon>
    </lineage>
</organism>
<evidence type="ECO:0000313" key="2">
    <source>
        <dbReference type="EMBL" id="MBM3223363.1"/>
    </source>
</evidence>
<comment type="similarity">
    <text evidence="1">Belongs to the short-chain dehydrogenases/reductases (SDR) family.</text>
</comment>
<dbReference type="PROSITE" id="PS00061">
    <property type="entry name" value="ADH_SHORT"/>
    <property type="match status" value="1"/>
</dbReference>
<dbReference type="Pfam" id="PF13561">
    <property type="entry name" value="adh_short_C2"/>
    <property type="match status" value="1"/>
</dbReference>
<dbReference type="InterPro" id="IPR050259">
    <property type="entry name" value="SDR"/>
</dbReference>
<dbReference type="InterPro" id="IPR036291">
    <property type="entry name" value="NAD(P)-bd_dom_sf"/>
</dbReference>
<evidence type="ECO:0000313" key="3">
    <source>
        <dbReference type="Proteomes" id="UP000712673"/>
    </source>
</evidence>
<dbReference type="AlphaFoldDB" id="A0A938B317"/>
<dbReference type="NCBIfam" id="NF005559">
    <property type="entry name" value="PRK07231.1"/>
    <property type="match status" value="1"/>
</dbReference>
<dbReference type="GO" id="GO:0032787">
    <property type="term" value="P:monocarboxylic acid metabolic process"/>
    <property type="evidence" value="ECO:0007669"/>
    <property type="project" value="UniProtKB-ARBA"/>
</dbReference>
<comment type="caution">
    <text evidence="2">The sequence shown here is derived from an EMBL/GenBank/DDBJ whole genome shotgun (WGS) entry which is preliminary data.</text>
</comment>
<proteinExistence type="inferred from homology"/>
<sequence>MRLAGKVALVTGAQQGIGQAIALAYGREGASVVINYLDGQAAAEALAAEIRALGQRAVTVAGDVSQATAVHQMVEAGERLGGIDILVNNAGIFPRVPFLEMTAAQWDEVINVNLKGTFLCTQAVAQRLVARGHSGAVINLASSAAFRSSPRGVHYVASKAGIIGVTRATALELAPYRVRVNAIAPGTTDTAQPRYGMSEDELQAAGRQVPLGRMATPEDVAGLAVFLASEEACHITGQTMHVNGGQYLY</sequence>
<gene>
    <name evidence="2" type="ORF">FJZ47_06140</name>
</gene>
<dbReference type="Proteomes" id="UP000712673">
    <property type="component" value="Unassembled WGS sequence"/>
</dbReference>
<accession>A0A938B317</accession>
<dbReference type="PRINTS" id="PR00080">
    <property type="entry name" value="SDRFAMILY"/>
</dbReference>
<protein>
    <submittedName>
        <fullName evidence="2">SDR family oxidoreductase</fullName>
    </submittedName>
</protein>
<evidence type="ECO:0000256" key="1">
    <source>
        <dbReference type="ARBA" id="ARBA00006484"/>
    </source>
</evidence>
<dbReference type="SUPFAM" id="SSF51735">
    <property type="entry name" value="NAD(P)-binding Rossmann-fold domains"/>
    <property type="match status" value="1"/>
</dbReference>
<dbReference type="PANTHER" id="PTHR42879:SF2">
    <property type="entry name" value="3-OXOACYL-[ACYL-CARRIER-PROTEIN] REDUCTASE FABG"/>
    <property type="match status" value="1"/>
</dbReference>
<reference evidence="2" key="1">
    <citation type="submission" date="2019-03" db="EMBL/GenBank/DDBJ databases">
        <title>Lake Tanganyika Metagenome-Assembled Genomes (MAGs).</title>
        <authorList>
            <person name="Tran P."/>
        </authorList>
    </citation>
    <scope>NUCLEOTIDE SEQUENCE</scope>
    <source>
        <strain evidence="2">K_DeepCast_65m_m2_066</strain>
    </source>
</reference>
<dbReference type="Gene3D" id="3.40.50.720">
    <property type="entry name" value="NAD(P)-binding Rossmann-like Domain"/>
    <property type="match status" value="1"/>
</dbReference>
<dbReference type="PRINTS" id="PR00081">
    <property type="entry name" value="GDHRDH"/>
</dbReference>
<dbReference type="FunFam" id="3.40.50.720:FF:000084">
    <property type="entry name" value="Short-chain dehydrogenase reductase"/>
    <property type="match status" value="1"/>
</dbReference>
<name>A0A938B317_UNCTE</name>
<dbReference type="NCBIfam" id="NF009466">
    <property type="entry name" value="PRK12826.1-2"/>
    <property type="match status" value="1"/>
</dbReference>
<dbReference type="EMBL" id="VGLS01000132">
    <property type="protein sequence ID" value="MBM3223363.1"/>
    <property type="molecule type" value="Genomic_DNA"/>
</dbReference>